<proteinExistence type="inferred from homology"/>
<dbReference type="InterPro" id="IPR020556">
    <property type="entry name" value="Amidase_CS"/>
</dbReference>
<feature type="domain" description="Amidase" evidence="11">
    <location>
        <begin position="26"/>
        <end position="466"/>
    </location>
</feature>
<name>A0A923M3T7_9BURK</name>
<comment type="catalytic activity">
    <reaction evidence="9 10">
        <text>L-glutamyl-tRNA(Gln) + L-glutamine + ATP + H2O = L-glutaminyl-tRNA(Gln) + L-glutamate + ADP + phosphate + H(+)</text>
        <dbReference type="Rhea" id="RHEA:17521"/>
        <dbReference type="Rhea" id="RHEA-COMP:9681"/>
        <dbReference type="Rhea" id="RHEA-COMP:9684"/>
        <dbReference type="ChEBI" id="CHEBI:15377"/>
        <dbReference type="ChEBI" id="CHEBI:15378"/>
        <dbReference type="ChEBI" id="CHEBI:29985"/>
        <dbReference type="ChEBI" id="CHEBI:30616"/>
        <dbReference type="ChEBI" id="CHEBI:43474"/>
        <dbReference type="ChEBI" id="CHEBI:58359"/>
        <dbReference type="ChEBI" id="CHEBI:78520"/>
        <dbReference type="ChEBI" id="CHEBI:78521"/>
        <dbReference type="ChEBI" id="CHEBI:456216"/>
        <dbReference type="EC" id="6.3.5.7"/>
    </reaction>
</comment>
<dbReference type="PANTHER" id="PTHR11895">
    <property type="entry name" value="TRANSAMIDASE"/>
    <property type="match status" value="1"/>
</dbReference>
<feature type="active site" description="Charge relay system" evidence="10">
    <location>
        <position position="77"/>
    </location>
</feature>
<evidence type="ECO:0000256" key="3">
    <source>
        <dbReference type="ARBA" id="ARBA00012739"/>
    </source>
</evidence>
<comment type="similarity">
    <text evidence="1 10">Belongs to the amidase family. GatA subfamily.</text>
</comment>
<dbReference type="EMBL" id="JACORU010000001">
    <property type="protein sequence ID" value="MBC5763398.1"/>
    <property type="molecule type" value="Genomic_DNA"/>
</dbReference>
<dbReference type="InterPro" id="IPR000120">
    <property type="entry name" value="Amidase"/>
</dbReference>
<dbReference type="GO" id="GO:0006412">
    <property type="term" value="P:translation"/>
    <property type="evidence" value="ECO:0007669"/>
    <property type="project" value="UniProtKB-UniRule"/>
</dbReference>
<sequence length="487" mass="51766">MSALHDLTVAQLAAQLREKKVSATEVAKHFLARVQGDSLGAFLSTDAEVTLAQAAAADRRIAGGEAAPLAGVPIAHKDIFVTKDFPSTAGSKMLEGYRSPFDATVVRKLADAGCVTLGKLNCDEFAMGSSNENSAYKPVRNPWDTSRIPGGSSGGSAVAVAARLAPATTGTDTGGSIRQPASFCGVTGIKPTYGRASRYGMIAFASSLDQAGPMARTAEDCALLLSAICGPDPDRDSTSLDVATEDFTLSLNAPLEGLRIGVPREFFGEGLAADVRKAIDDALQVYVKLGAKLVEVSLPRTELAIPVYYIIAPAEASSNLARFDGVKFGHRAKQYTDLLDMYKKTRAEGFGDEVKRRIMIGTYVLSHGYYDAYYLQAQKIRRMIADDFQQAFRQCDLIAGPAAPSVAWHLGDHGNDPLADYLADIFTLPGSLAGLPGMSVPCGFGEGGMPVGLQLLGNYFSESKLLNAAHRFQQATDFHQRKPGGVQ</sequence>
<comment type="subunit">
    <text evidence="2 10">Heterotrimer of A, B and C subunits.</text>
</comment>
<accession>A0A923M3T7</accession>
<dbReference type="Gene3D" id="3.90.1300.10">
    <property type="entry name" value="Amidase signature (AS) domain"/>
    <property type="match status" value="1"/>
</dbReference>
<comment type="function">
    <text evidence="10">Allows the formation of correctly charged Gln-tRNA(Gln) through the transamidation of misacylated Glu-tRNA(Gln) in organisms which lack glutaminyl-tRNA synthetase. The reaction takes place in the presence of glutamine and ATP through an activated gamma-phospho-Glu-tRNA(Gln).</text>
</comment>
<keyword evidence="8 10" id="KW-0648">Protein biosynthesis</keyword>
<evidence type="ECO:0000256" key="10">
    <source>
        <dbReference type="HAMAP-Rule" id="MF_00120"/>
    </source>
</evidence>
<evidence type="ECO:0000256" key="6">
    <source>
        <dbReference type="ARBA" id="ARBA00022741"/>
    </source>
</evidence>
<dbReference type="InterPro" id="IPR004412">
    <property type="entry name" value="GatA"/>
</dbReference>
<evidence type="ECO:0000313" key="13">
    <source>
        <dbReference type="Proteomes" id="UP000596827"/>
    </source>
</evidence>
<keyword evidence="13" id="KW-1185">Reference proteome</keyword>
<evidence type="ECO:0000313" key="12">
    <source>
        <dbReference type="EMBL" id="MBC5763398.1"/>
    </source>
</evidence>
<organism evidence="12 13">
    <name type="scientific">Ramlibacter albus</name>
    <dbReference type="NCBI Taxonomy" id="2079448"/>
    <lineage>
        <taxon>Bacteria</taxon>
        <taxon>Pseudomonadati</taxon>
        <taxon>Pseudomonadota</taxon>
        <taxon>Betaproteobacteria</taxon>
        <taxon>Burkholderiales</taxon>
        <taxon>Comamonadaceae</taxon>
        <taxon>Ramlibacter</taxon>
    </lineage>
</organism>
<dbReference type="NCBIfam" id="TIGR00132">
    <property type="entry name" value="gatA"/>
    <property type="match status" value="1"/>
</dbReference>
<dbReference type="GO" id="GO:0050567">
    <property type="term" value="F:glutaminyl-tRNA synthase (glutamine-hydrolyzing) activity"/>
    <property type="evidence" value="ECO:0007669"/>
    <property type="project" value="UniProtKB-UniRule"/>
</dbReference>
<dbReference type="Proteomes" id="UP000596827">
    <property type="component" value="Unassembled WGS sequence"/>
</dbReference>
<dbReference type="InterPro" id="IPR023631">
    <property type="entry name" value="Amidase_dom"/>
</dbReference>
<dbReference type="HAMAP" id="MF_00120">
    <property type="entry name" value="GatA"/>
    <property type="match status" value="1"/>
</dbReference>
<evidence type="ECO:0000256" key="1">
    <source>
        <dbReference type="ARBA" id="ARBA00008069"/>
    </source>
</evidence>
<reference evidence="12" key="1">
    <citation type="submission" date="2020-08" db="EMBL/GenBank/DDBJ databases">
        <title>Ramlibacter sp. GTP1 16S ribosomal RNA gene genome sequencing and assembly.</title>
        <authorList>
            <person name="Kang M."/>
        </authorList>
    </citation>
    <scope>NUCLEOTIDE SEQUENCE</scope>
    <source>
        <strain evidence="12">GTP1</strain>
    </source>
</reference>
<keyword evidence="7 10" id="KW-0067">ATP-binding</keyword>
<comment type="caution">
    <text evidence="12">The sequence shown here is derived from an EMBL/GenBank/DDBJ whole genome shotgun (WGS) entry which is preliminary data.</text>
</comment>
<evidence type="ECO:0000256" key="5">
    <source>
        <dbReference type="ARBA" id="ARBA00022598"/>
    </source>
</evidence>
<dbReference type="SUPFAM" id="SSF75304">
    <property type="entry name" value="Amidase signature (AS) enzymes"/>
    <property type="match status" value="1"/>
</dbReference>
<evidence type="ECO:0000259" key="11">
    <source>
        <dbReference type="Pfam" id="PF01425"/>
    </source>
</evidence>
<evidence type="ECO:0000256" key="8">
    <source>
        <dbReference type="ARBA" id="ARBA00022917"/>
    </source>
</evidence>
<dbReference type="Pfam" id="PF01425">
    <property type="entry name" value="Amidase"/>
    <property type="match status" value="1"/>
</dbReference>
<keyword evidence="5 10" id="KW-0436">Ligase</keyword>
<evidence type="ECO:0000256" key="4">
    <source>
        <dbReference type="ARBA" id="ARBA00014428"/>
    </source>
</evidence>
<dbReference type="GO" id="GO:0005524">
    <property type="term" value="F:ATP binding"/>
    <property type="evidence" value="ECO:0007669"/>
    <property type="project" value="UniProtKB-KW"/>
</dbReference>
<dbReference type="InterPro" id="IPR036928">
    <property type="entry name" value="AS_sf"/>
</dbReference>
<feature type="active site" description="Acyl-ester intermediate" evidence="10">
    <location>
        <position position="176"/>
    </location>
</feature>
<feature type="active site" description="Charge relay system" evidence="10">
    <location>
        <position position="152"/>
    </location>
</feature>
<dbReference type="RefSeq" id="WP_187079850.1">
    <property type="nucleotide sequence ID" value="NZ_JACORU010000001.1"/>
</dbReference>
<dbReference type="AlphaFoldDB" id="A0A923M3T7"/>
<dbReference type="PROSITE" id="PS00571">
    <property type="entry name" value="AMIDASES"/>
    <property type="match status" value="1"/>
</dbReference>
<dbReference type="EC" id="6.3.5.7" evidence="3 10"/>
<dbReference type="GO" id="GO:0030956">
    <property type="term" value="C:glutamyl-tRNA(Gln) amidotransferase complex"/>
    <property type="evidence" value="ECO:0007669"/>
    <property type="project" value="InterPro"/>
</dbReference>
<dbReference type="PANTHER" id="PTHR11895:SF151">
    <property type="entry name" value="GLUTAMYL-TRNA(GLN) AMIDOTRANSFERASE SUBUNIT A"/>
    <property type="match status" value="1"/>
</dbReference>
<gene>
    <name evidence="10 12" type="primary">gatA</name>
    <name evidence="12" type="ORF">H8R02_02990</name>
</gene>
<evidence type="ECO:0000256" key="9">
    <source>
        <dbReference type="ARBA" id="ARBA00047407"/>
    </source>
</evidence>
<keyword evidence="6 10" id="KW-0547">Nucleotide-binding</keyword>
<evidence type="ECO:0000256" key="2">
    <source>
        <dbReference type="ARBA" id="ARBA00011123"/>
    </source>
</evidence>
<protein>
    <recommendedName>
        <fullName evidence="4 10">Glutamyl-tRNA(Gln) amidotransferase subunit A</fullName>
        <shortName evidence="10">Glu-ADT subunit A</shortName>
        <ecNumber evidence="3 10">6.3.5.7</ecNumber>
    </recommendedName>
</protein>
<evidence type="ECO:0000256" key="7">
    <source>
        <dbReference type="ARBA" id="ARBA00022840"/>
    </source>
</evidence>